<evidence type="ECO:0000259" key="1">
    <source>
        <dbReference type="Pfam" id="PF01494"/>
    </source>
</evidence>
<dbReference type="Proteomes" id="UP000319859">
    <property type="component" value="Unassembled WGS sequence"/>
</dbReference>
<gene>
    <name evidence="3" type="ORF">FBZ89_102484</name>
</gene>
<dbReference type="Pfam" id="PF22607">
    <property type="entry name" value="FAD_binding-like"/>
    <property type="match status" value="1"/>
</dbReference>
<proteinExistence type="predicted"/>
<dbReference type="GO" id="GO:0071949">
    <property type="term" value="F:FAD binding"/>
    <property type="evidence" value="ECO:0007669"/>
    <property type="project" value="InterPro"/>
</dbReference>
<organism evidence="3 4">
    <name type="scientific">Nitrospirillum amazonense</name>
    <dbReference type="NCBI Taxonomy" id="28077"/>
    <lineage>
        <taxon>Bacteria</taxon>
        <taxon>Pseudomonadati</taxon>
        <taxon>Pseudomonadota</taxon>
        <taxon>Alphaproteobacteria</taxon>
        <taxon>Rhodospirillales</taxon>
        <taxon>Azospirillaceae</taxon>
        <taxon>Nitrospirillum</taxon>
    </lineage>
</organism>
<sequence>MGPLRIRVVGGSIGGLSAAALLRQDGHEVRIYERSAGGLAGRGAGLVSQRELFALLRAVGCEHVARIGVVAFERIYFDRDGGIAERHATPQTQISWDHLYRTLRAKVPDDSYILGRAVRAVTQGPRGARLLFGDGGEEEADLVIGADGLGSVVRPVVTGGPAPNSYAGYVAWRGLFPEDRLPAEAAVLRDRFAFYTMPRSHALGYLVPGPGGETVPGQRRYNWVWYRPVPVAALEATLTDVEGRPHPHSLAPGQVRAQAAAALRADAARLLPPPFAAVVVAEPEPFIQAIFDYEAPVMATGPVALLGDAAFVARPHTAMGVAKAAGDAMALRRHLAEAPGVTDALALYSHERCAAGSAITAYGRRLGAALE</sequence>
<dbReference type="Pfam" id="PF01494">
    <property type="entry name" value="FAD_binding_3"/>
    <property type="match status" value="1"/>
</dbReference>
<dbReference type="Gene3D" id="3.30.9.60">
    <property type="match status" value="1"/>
</dbReference>
<feature type="domain" description="FAD-binding" evidence="1">
    <location>
        <begin position="298"/>
        <end position="360"/>
    </location>
</feature>
<reference evidence="3 4" key="1">
    <citation type="submission" date="2019-06" db="EMBL/GenBank/DDBJ databases">
        <title>Genomic Encyclopedia of Type Strains, Phase IV (KMG-V): Genome sequencing to study the core and pangenomes of soil and plant-associated prokaryotes.</title>
        <authorList>
            <person name="Whitman W."/>
        </authorList>
    </citation>
    <scope>NUCLEOTIDE SEQUENCE [LARGE SCALE GENOMIC DNA]</scope>
    <source>
        <strain evidence="3 4">BR 11880</strain>
    </source>
</reference>
<dbReference type="PANTHER" id="PTHR47469:SF2">
    <property type="entry name" value="OS06G0597600 PROTEIN"/>
    <property type="match status" value="1"/>
</dbReference>
<dbReference type="InterPro" id="IPR036188">
    <property type="entry name" value="FAD/NAD-bd_sf"/>
</dbReference>
<dbReference type="OrthoDB" id="5499180at2"/>
<dbReference type="SUPFAM" id="SSF51905">
    <property type="entry name" value="FAD/NAD(P)-binding domain"/>
    <property type="match status" value="1"/>
</dbReference>
<dbReference type="InterPro" id="IPR054707">
    <property type="entry name" value="DhpH_subs-bd"/>
</dbReference>
<comment type="caution">
    <text evidence="3">The sequence shown here is derived from an EMBL/GenBank/DDBJ whole genome shotgun (WGS) entry which is preliminary data.</text>
</comment>
<protein>
    <submittedName>
        <fullName evidence="3">2-polyprenyl-6-methoxyphenol hydroxylase-like FAD-dependent oxidoreductase</fullName>
    </submittedName>
</protein>
<name>A0A560FQ18_9PROT</name>
<evidence type="ECO:0000259" key="2">
    <source>
        <dbReference type="Pfam" id="PF22607"/>
    </source>
</evidence>
<dbReference type="NCBIfam" id="NF005566">
    <property type="entry name" value="PRK07236.1"/>
    <property type="match status" value="1"/>
</dbReference>
<dbReference type="AlphaFoldDB" id="A0A560FQ18"/>
<dbReference type="PRINTS" id="PR00420">
    <property type="entry name" value="RNGMNOXGNASE"/>
</dbReference>
<dbReference type="Pfam" id="PF13450">
    <property type="entry name" value="NAD_binding_8"/>
    <property type="match status" value="1"/>
</dbReference>
<feature type="domain" description="2,6-dihydroxypyridine 3-monooxygenase substrate binding" evidence="2">
    <location>
        <begin position="166"/>
        <end position="292"/>
    </location>
</feature>
<dbReference type="InterPro" id="IPR002938">
    <property type="entry name" value="FAD-bd"/>
</dbReference>
<dbReference type="InterPro" id="IPR053212">
    <property type="entry name" value="DHP_3-monooxygenase"/>
</dbReference>
<dbReference type="Gene3D" id="3.50.50.60">
    <property type="entry name" value="FAD/NAD(P)-binding domain"/>
    <property type="match status" value="2"/>
</dbReference>
<dbReference type="EMBL" id="VITN01000002">
    <property type="protein sequence ID" value="TWB23727.1"/>
    <property type="molecule type" value="Genomic_DNA"/>
</dbReference>
<evidence type="ECO:0000313" key="4">
    <source>
        <dbReference type="Proteomes" id="UP000319859"/>
    </source>
</evidence>
<accession>A0A560FQ18</accession>
<dbReference type="PANTHER" id="PTHR47469">
    <property type="entry name" value="MONOOXYGENASE-LIKE"/>
    <property type="match status" value="1"/>
</dbReference>
<dbReference type="SUPFAM" id="SSF54373">
    <property type="entry name" value="FAD-linked reductases, C-terminal domain"/>
    <property type="match status" value="1"/>
</dbReference>
<evidence type="ECO:0000313" key="3">
    <source>
        <dbReference type="EMBL" id="TWB23727.1"/>
    </source>
</evidence>
<dbReference type="RefSeq" id="WP_145748896.1">
    <property type="nucleotide sequence ID" value="NZ_VITN01000002.1"/>
</dbReference>